<accession>A0A9X5H553</accession>
<keyword evidence="3" id="KW-0378">Hydrolase</keyword>
<evidence type="ECO:0000259" key="2">
    <source>
        <dbReference type="Pfam" id="PF13354"/>
    </source>
</evidence>
<evidence type="ECO:0000313" key="3">
    <source>
        <dbReference type="EMBL" id="NDO67748.1"/>
    </source>
</evidence>
<dbReference type="EMBL" id="VIRB01000026">
    <property type="protein sequence ID" value="NDO67748.1"/>
    <property type="molecule type" value="Genomic_DNA"/>
</dbReference>
<dbReference type="AlphaFoldDB" id="A0A9X5H553"/>
<dbReference type="GO" id="GO:0046677">
    <property type="term" value="P:response to antibiotic"/>
    <property type="evidence" value="ECO:0007669"/>
    <property type="project" value="InterPro"/>
</dbReference>
<protein>
    <submittedName>
        <fullName evidence="3">Serine hydrolase</fullName>
    </submittedName>
</protein>
<dbReference type="PANTHER" id="PTHR35333">
    <property type="entry name" value="BETA-LACTAMASE"/>
    <property type="match status" value="1"/>
</dbReference>
<dbReference type="InterPro" id="IPR000871">
    <property type="entry name" value="Beta-lactam_class-A"/>
</dbReference>
<reference evidence="3 4" key="1">
    <citation type="submission" date="2019-07" db="EMBL/GenBank/DDBJ databases">
        <title>Draft genome sequences of 15 bacterial species constituting the stable defined intestinal microbiota of the GM15 gnotobiotic mouse model.</title>
        <authorList>
            <person name="Elie C."/>
            <person name="Mathieu A."/>
            <person name="Saliou A."/>
            <person name="Darnaud M."/>
            <person name="Leulier F."/>
            <person name="Tamellini A."/>
        </authorList>
    </citation>
    <scope>NUCLEOTIDE SEQUENCE [LARGE SCALE GENOMIC DNA]</scope>
    <source>
        <strain evidence="4">ASF 502</strain>
    </source>
</reference>
<dbReference type="Proteomes" id="UP000474104">
    <property type="component" value="Unassembled WGS sequence"/>
</dbReference>
<dbReference type="Pfam" id="PF13354">
    <property type="entry name" value="Beta-lactamase2"/>
    <property type="match status" value="1"/>
</dbReference>
<sequence>MHLLNESLLSKIRCVVKDASPDSILPHIDREQVVQTAAAMLFTASLSVFGLKNAELPQEFPDTGIALQSLSDAASPSGQSSKTGALLQGSSQTGVTLREDSSTGLTEIQDSVSYAYVQPDLDILLSAVAALPDGEELFCTRPEILLSPQAEQVRSIIQGFQETGRSLGFILLDLNSGDCFSFHPDGRFYSASTMKGPYVAALNKFSPEAADEYTRDLMENTIVWSSNEDYETLHHLYGNDVMFDMTEYTAVSDSIIDDYNWYPYLTVKELAQLWIGTYFYFFEDTNEQSNWCRSLYADTAESFIGSALGEEYTVYTKAGWYTDWEDTARNDAGILRADGRDYILTIMSDSFDSYDELEELAAALNEIRRLYSGEIEMTEAAADCP</sequence>
<dbReference type="GO" id="GO:0030655">
    <property type="term" value="P:beta-lactam antibiotic catabolic process"/>
    <property type="evidence" value="ECO:0007669"/>
    <property type="project" value="InterPro"/>
</dbReference>
<feature type="region of interest" description="Disordered" evidence="1">
    <location>
        <begin position="71"/>
        <end position="94"/>
    </location>
</feature>
<dbReference type="GO" id="GO:0008800">
    <property type="term" value="F:beta-lactamase activity"/>
    <property type="evidence" value="ECO:0007669"/>
    <property type="project" value="InterPro"/>
</dbReference>
<dbReference type="InterPro" id="IPR012338">
    <property type="entry name" value="Beta-lactam/transpept-like"/>
</dbReference>
<evidence type="ECO:0000256" key="1">
    <source>
        <dbReference type="SAM" id="MobiDB-lite"/>
    </source>
</evidence>
<dbReference type="OrthoDB" id="2065314at2"/>
<name>A0A9X5H553_9FIRM</name>
<comment type="caution">
    <text evidence="3">The sequence shown here is derived from an EMBL/GenBank/DDBJ whole genome shotgun (WGS) entry which is preliminary data.</text>
</comment>
<dbReference type="InterPro" id="IPR045155">
    <property type="entry name" value="Beta-lactam_cat"/>
</dbReference>
<dbReference type="SUPFAM" id="SSF56601">
    <property type="entry name" value="beta-lactamase/transpeptidase-like"/>
    <property type="match status" value="1"/>
</dbReference>
<dbReference type="Gene3D" id="3.40.710.10">
    <property type="entry name" value="DD-peptidase/beta-lactamase superfamily"/>
    <property type="match status" value="1"/>
</dbReference>
<organism evidence="3 4">
    <name type="scientific">Schaedlerella arabinosiphila</name>
    <dbReference type="NCBI Taxonomy" id="2044587"/>
    <lineage>
        <taxon>Bacteria</taxon>
        <taxon>Bacillati</taxon>
        <taxon>Bacillota</taxon>
        <taxon>Clostridia</taxon>
        <taxon>Lachnospirales</taxon>
        <taxon>Lachnospiraceae</taxon>
        <taxon>Schaedlerella</taxon>
    </lineage>
</organism>
<proteinExistence type="predicted"/>
<dbReference type="PANTHER" id="PTHR35333:SF3">
    <property type="entry name" value="BETA-LACTAMASE-TYPE TRANSPEPTIDASE FOLD CONTAINING PROTEIN"/>
    <property type="match status" value="1"/>
</dbReference>
<feature type="domain" description="Beta-lactamase class A catalytic" evidence="2">
    <location>
        <begin position="251"/>
        <end position="347"/>
    </location>
</feature>
<gene>
    <name evidence="3" type="ORF">FMM80_03070</name>
</gene>
<evidence type="ECO:0000313" key="4">
    <source>
        <dbReference type="Proteomes" id="UP000474104"/>
    </source>
</evidence>